<evidence type="ECO:0000256" key="1">
    <source>
        <dbReference type="SAM" id="MobiDB-lite"/>
    </source>
</evidence>
<keyword evidence="3" id="KW-1185">Reference proteome</keyword>
<gene>
    <name evidence="2" type="ORF">M0813_18537</name>
</gene>
<accession>A0ABQ8YSJ1</accession>
<comment type="caution">
    <text evidence="2">The sequence shown here is derived from an EMBL/GenBank/DDBJ whole genome shotgun (WGS) entry which is preliminary data.</text>
</comment>
<organism evidence="2 3">
    <name type="scientific">Anaeramoeba flamelloides</name>
    <dbReference type="NCBI Taxonomy" id="1746091"/>
    <lineage>
        <taxon>Eukaryota</taxon>
        <taxon>Metamonada</taxon>
        <taxon>Anaeramoebidae</taxon>
        <taxon>Anaeramoeba</taxon>
    </lineage>
</organism>
<reference evidence="2" key="1">
    <citation type="submission" date="2022-08" db="EMBL/GenBank/DDBJ databases">
        <title>Novel sulfate-reducing endosymbionts in the free-living metamonad Anaeramoeba.</title>
        <authorList>
            <person name="Jerlstrom-Hultqvist J."/>
            <person name="Cepicka I."/>
            <person name="Gallot-Lavallee L."/>
            <person name="Salas-Leiva D."/>
            <person name="Curtis B.A."/>
            <person name="Zahonova K."/>
            <person name="Pipaliya S."/>
            <person name="Dacks J."/>
            <person name="Roger A.J."/>
        </authorList>
    </citation>
    <scope>NUCLEOTIDE SEQUENCE</scope>
    <source>
        <strain evidence="2">Schooner1</strain>
    </source>
</reference>
<protein>
    <submittedName>
        <fullName evidence="2">Uncharacterized protein</fullName>
    </submittedName>
</protein>
<name>A0ABQ8YSJ1_9EUKA</name>
<evidence type="ECO:0000313" key="3">
    <source>
        <dbReference type="Proteomes" id="UP001150062"/>
    </source>
</evidence>
<feature type="compositionally biased region" description="Basic and acidic residues" evidence="1">
    <location>
        <begin position="86"/>
        <end position="109"/>
    </location>
</feature>
<dbReference type="EMBL" id="JAOAOG010000125">
    <property type="protein sequence ID" value="KAJ6247566.1"/>
    <property type="molecule type" value="Genomic_DNA"/>
</dbReference>
<evidence type="ECO:0000313" key="2">
    <source>
        <dbReference type="EMBL" id="KAJ6247566.1"/>
    </source>
</evidence>
<feature type="region of interest" description="Disordered" evidence="1">
    <location>
        <begin position="72"/>
        <end position="115"/>
    </location>
</feature>
<sequence>MSKKQKSKKKKEEIEAIREYLTDKSKKELISIFQKHPRYQKLQKPHQYLDKIVSLVQLNKSYKEDVEALIKGSIDEDSESDGNQNDSKDEDVKNKYTDSHTKDEDNEKSRKSRKQ</sequence>
<dbReference type="Proteomes" id="UP001150062">
    <property type="component" value="Unassembled WGS sequence"/>
</dbReference>
<proteinExistence type="predicted"/>